<dbReference type="Proteomes" id="UP001220395">
    <property type="component" value="Chromosome"/>
</dbReference>
<dbReference type="RefSeq" id="WP_273690373.1">
    <property type="nucleotide sequence ID" value="NZ_CP117411.1"/>
</dbReference>
<accession>A0ABY7TPM1</accession>
<keyword evidence="3" id="KW-1185">Reference proteome</keyword>
<organism evidence="2 3">
    <name type="scientific">Sphingomonas naphthae</name>
    <dbReference type="NCBI Taxonomy" id="1813468"/>
    <lineage>
        <taxon>Bacteria</taxon>
        <taxon>Pseudomonadati</taxon>
        <taxon>Pseudomonadota</taxon>
        <taxon>Alphaproteobacteria</taxon>
        <taxon>Sphingomonadales</taxon>
        <taxon>Sphingomonadaceae</taxon>
        <taxon>Sphingomonas</taxon>
    </lineage>
</organism>
<keyword evidence="1" id="KW-0732">Signal</keyword>
<evidence type="ECO:0000313" key="2">
    <source>
        <dbReference type="EMBL" id="WCT74931.1"/>
    </source>
</evidence>
<sequence length="141" mass="15430">MIGPALALLLSGASSAGPPMQFAQLIIRRSVVVKMSQARGPAPRPMIPLRERKGPKCVPMEAIAGAAIMEPDSVDIILRGGDRVRARFSSKCPDLDYYGGFYVKPTEDGMLCADRDRIKARSGGECEIERFRRLIPAKEKD</sequence>
<evidence type="ECO:0000256" key="1">
    <source>
        <dbReference type="SAM" id="SignalP"/>
    </source>
</evidence>
<reference evidence="2 3" key="1">
    <citation type="submission" date="2023-02" db="EMBL/GenBank/DDBJ databases">
        <title>Genome sequence of Sphingomonas naphthae.</title>
        <authorList>
            <person name="Kim S."/>
            <person name="Heo J."/>
            <person name="Kwon S.-W."/>
        </authorList>
    </citation>
    <scope>NUCLEOTIDE SEQUENCE [LARGE SCALE GENOMIC DNA]</scope>
    <source>
        <strain evidence="2 3">KACC 18716</strain>
    </source>
</reference>
<gene>
    <name evidence="2" type="ORF">PQ455_06855</name>
</gene>
<dbReference type="EMBL" id="CP117411">
    <property type="protein sequence ID" value="WCT74931.1"/>
    <property type="molecule type" value="Genomic_DNA"/>
</dbReference>
<name>A0ABY7TPM1_9SPHN</name>
<evidence type="ECO:0000313" key="3">
    <source>
        <dbReference type="Proteomes" id="UP001220395"/>
    </source>
</evidence>
<protein>
    <submittedName>
        <fullName evidence="2">Uncharacterized protein</fullName>
    </submittedName>
</protein>
<feature type="chain" id="PRO_5046683533" evidence="1">
    <location>
        <begin position="17"/>
        <end position="141"/>
    </location>
</feature>
<proteinExistence type="predicted"/>
<feature type="signal peptide" evidence="1">
    <location>
        <begin position="1"/>
        <end position="16"/>
    </location>
</feature>